<evidence type="ECO:0000256" key="1">
    <source>
        <dbReference type="ARBA" id="ARBA00005254"/>
    </source>
</evidence>
<dbReference type="InterPro" id="IPR029045">
    <property type="entry name" value="ClpP/crotonase-like_dom_sf"/>
</dbReference>
<dbReference type="InterPro" id="IPR001753">
    <property type="entry name" value="Enoyl-CoA_hydra/iso"/>
</dbReference>
<dbReference type="EMBL" id="CP028901">
    <property type="protein sequence ID" value="AWB33374.1"/>
    <property type="molecule type" value="Genomic_DNA"/>
</dbReference>
<organism evidence="2 3">
    <name type="scientific">Orrella marina</name>
    <dbReference type="NCBI Taxonomy" id="2163011"/>
    <lineage>
        <taxon>Bacteria</taxon>
        <taxon>Pseudomonadati</taxon>
        <taxon>Pseudomonadota</taxon>
        <taxon>Betaproteobacteria</taxon>
        <taxon>Burkholderiales</taxon>
        <taxon>Alcaligenaceae</taxon>
        <taxon>Orrella</taxon>
    </lineage>
</organism>
<dbReference type="Proteomes" id="UP000244571">
    <property type="component" value="Chromosome"/>
</dbReference>
<dbReference type="Gene3D" id="3.90.226.10">
    <property type="entry name" value="2-enoyl-CoA Hydratase, Chain A, domain 1"/>
    <property type="match status" value="1"/>
</dbReference>
<dbReference type="PANTHER" id="PTHR43459:SF1">
    <property type="entry name" value="EG:BACN32G11.4 PROTEIN"/>
    <property type="match status" value="1"/>
</dbReference>
<name>A0A2R4XI09_9BURK</name>
<dbReference type="GO" id="GO:0003824">
    <property type="term" value="F:catalytic activity"/>
    <property type="evidence" value="ECO:0007669"/>
    <property type="project" value="UniProtKB-ARBA"/>
</dbReference>
<dbReference type="SUPFAM" id="SSF52096">
    <property type="entry name" value="ClpP/crotonase"/>
    <property type="match status" value="1"/>
</dbReference>
<protein>
    <submittedName>
        <fullName evidence="2">Enoyl-CoA hydratase</fullName>
    </submittedName>
</protein>
<evidence type="ECO:0000313" key="2">
    <source>
        <dbReference type="EMBL" id="AWB33374.1"/>
    </source>
</evidence>
<evidence type="ECO:0000313" key="3">
    <source>
        <dbReference type="Proteomes" id="UP000244571"/>
    </source>
</evidence>
<gene>
    <name evidence="2" type="ORF">DBV39_06260</name>
</gene>
<dbReference type="Gene3D" id="1.10.12.10">
    <property type="entry name" value="Lyase 2-enoyl-coa Hydratase, Chain A, domain 2"/>
    <property type="match status" value="1"/>
</dbReference>
<dbReference type="Pfam" id="PF00378">
    <property type="entry name" value="ECH_1"/>
    <property type="match status" value="1"/>
</dbReference>
<dbReference type="InterPro" id="IPR014748">
    <property type="entry name" value="Enoyl-CoA_hydra_C"/>
</dbReference>
<dbReference type="PANTHER" id="PTHR43459">
    <property type="entry name" value="ENOYL-COA HYDRATASE"/>
    <property type="match status" value="1"/>
</dbReference>
<proteinExistence type="inferred from homology"/>
<sequence length="258" mass="28580">MSDILWEQTGGIARIILNKPDRKNAIGGDMRANLTAYFDRANEDTSVRAVLLEARGDCFCAGADVQAMGKLSAFEDRKRLQLHSHRMIKSLYALEKPVTAVVRGPAVGMGLSMVLACDFVLASENARFSCVFSRRGLAPDTGSAFMLSRLVSPMKARDLIYTGRFFDAQEAHALELVTHVVQDQHLESRATEYAAKLAELPTLSVAMSKKMLQLSLSPSLDSFLDYEALIQPLMRTTEDFQEGVAAFREKRPARFQGK</sequence>
<keyword evidence="3" id="KW-1185">Reference proteome</keyword>
<dbReference type="AlphaFoldDB" id="A0A2R4XI09"/>
<dbReference type="RefSeq" id="WP_108620803.1">
    <property type="nucleotide sequence ID" value="NZ_CP028901.1"/>
</dbReference>
<accession>A0A2R4XI09</accession>
<dbReference type="OrthoDB" id="5291143at2"/>
<dbReference type="KEGG" id="boz:DBV39_06260"/>
<reference evidence="2 3" key="1">
    <citation type="submission" date="2018-04" db="EMBL/GenBank/DDBJ databases">
        <title>Bordetella sp. HZ20 isolated from seawater.</title>
        <authorList>
            <person name="Sun C."/>
        </authorList>
    </citation>
    <scope>NUCLEOTIDE SEQUENCE [LARGE SCALE GENOMIC DNA]</scope>
    <source>
        <strain evidence="2 3">HZ20</strain>
    </source>
</reference>
<dbReference type="CDD" id="cd06558">
    <property type="entry name" value="crotonase-like"/>
    <property type="match status" value="1"/>
</dbReference>
<comment type="similarity">
    <text evidence="1">Belongs to the enoyl-CoA hydratase/isomerase family.</text>
</comment>